<dbReference type="Proteomes" id="UP000199598">
    <property type="component" value="Unassembled WGS sequence"/>
</dbReference>
<evidence type="ECO:0000313" key="7">
    <source>
        <dbReference type="Proteomes" id="UP000199598"/>
    </source>
</evidence>
<dbReference type="EMBL" id="FOSK01000002">
    <property type="protein sequence ID" value="SFK16570.1"/>
    <property type="molecule type" value="Genomic_DNA"/>
</dbReference>
<evidence type="ECO:0000259" key="5">
    <source>
        <dbReference type="PROSITE" id="PS51898"/>
    </source>
</evidence>
<evidence type="ECO:0000256" key="2">
    <source>
        <dbReference type="ARBA" id="ARBA00022908"/>
    </source>
</evidence>
<dbReference type="CDD" id="cd00796">
    <property type="entry name" value="INT_Rci_Hp1_C"/>
    <property type="match status" value="1"/>
</dbReference>
<dbReference type="InterPro" id="IPR038488">
    <property type="entry name" value="Integrase_DNA-bd_sf"/>
</dbReference>
<dbReference type="PROSITE" id="PS51898">
    <property type="entry name" value="TYR_RECOMBINASE"/>
    <property type="match status" value="1"/>
</dbReference>
<keyword evidence="4" id="KW-0233">DNA recombination</keyword>
<protein>
    <submittedName>
        <fullName evidence="6">Site-specific recombinase XerD</fullName>
    </submittedName>
</protein>
<dbReference type="InterPro" id="IPR002104">
    <property type="entry name" value="Integrase_catalytic"/>
</dbReference>
<dbReference type="Pfam" id="PF13356">
    <property type="entry name" value="Arm-DNA-bind_3"/>
    <property type="match status" value="1"/>
</dbReference>
<comment type="similarity">
    <text evidence="1">Belongs to the 'phage' integrase family.</text>
</comment>
<evidence type="ECO:0000256" key="4">
    <source>
        <dbReference type="ARBA" id="ARBA00023172"/>
    </source>
</evidence>
<dbReference type="PANTHER" id="PTHR30629:SF2">
    <property type="entry name" value="PROPHAGE INTEGRASE INTS-RELATED"/>
    <property type="match status" value="1"/>
</dbReference>
<keyword evidence="7" id="KW-1185">Reference proteome</keyword>
<dbReference type="Gene3D" id="3.30.160.390">
    <property type="entry name" value="Integrase, DNA-binding domain"/>
    <property type="match status" value="1"/>
</dbReference>
<dbReference type="Pfam" id="PF00589">
    <property type="entry name" value="Phage_integrase"/>
    <property type="match status" value="1"/>
</dbReference>
<dbReference type="Gene3D" id="1.10.443.10">
    <property type="entry name" value="Intergrase catalytic core"/>
    <property type="match status" value="1"/>
</dbReference>
<dbReference type="PANTHER" id="PTHR30629">
    <property type="entry name" value="PROPHAGE INTEGRASE"/>
    <property type="match status" value="1"/>
</dbReference>
<reference evidence="6 7" key="1">
    <citation type="submission" date="2016-10" db="EMBL/GenBank/DDBJ databases">
        <authorList>
            <person name="Varghese N."/>
            <person name="Submissions S."/>
        </authorList>
    </citation>
    <scope>NUCLEOTIDE SEQUENCE [LARGE SCALE GENOMIC DNA]</scope>
    <source>
        <strain evidence="6 7">DSM 16392</strain>
    </source>
</reference>
<dbReference type="InterPro" id="IPR010998">
    <property type="entry name" value="Integrase_recombinase_N"/>
</dbReference>
<dbReference type="InterPro" id="IPR013762">
    <property type="entry name" value="Integrase-like_cat_sf"/>
</dbReference>
<dbReference type="SUPFAM" id="SSF56349">
    <property type="entry name" value="DNA breaking-rejoining enzymes"/>
    <property type="match status" value="1"/>
</dbReference>
<accession>A0A1I3XAI9</accession>
<dbReference type="InterPro" id="IPR011010">
    <property type="entry name" value="DNA_brk_join_enz"/>
</dbReference>
<organism evidence="6 7">
    <name type="scientific">Pseudovibrio ascidiaceicola</name>
    <dbReference type="NCBI Taxonomy" id="285279"/>
    <lineage>
        <taxon>Bacteria</taxon>
        <taxon>Pseudomonadati</taxon>
        <taxon>Pseudomonadota</taxon>
        <taxon>Alphaproteobacteria</taxon>
        <taxon>Hyphomicrobiales</taxon>
        <taxon>Stappiaceae</taxon>
        <taxon>Pseudovibrio</taxon>
    </lineage>
</organism>
<proteinExistence type="inferred from homology"/>
<keyword evidence="2" id="KW-0229">DNA integration</keyword>
<dbReference type="InterPro" id="IPR050808">
    <property type="entry name" value="Phage_Integrase"/>
</dbReference>
<comment type="caution">
    <text evidence="6">The sequence shown here is derived from an EMBL/GenBank/DDBJ whole genome shotgun (WGS) entry which is preliminary data.</text>
</comment>
<dbReference type="Gene3D" id="1.10.150.130">
    <property type="match status" value="1"/>
</dbReference>
<dbReference type="RefSeq" id="WP_093517791.1">
    <property type="nucleotide sequence ID" value="NZ_FOSK01000002.1"/>
</dbReference>
<evidence type="ECO:0000256" key="3">
    <source>
        <dbReference type="ARBA" id="ARBA00023125"/>
    </source>
</evidence>
<evidence type="ECO:0000313" key="6">
    <source>
        <dbReference type="EMBL" id="SFK16570.1"/>
    </source>
</evidence>
<feature type="domain" description="Tyr recombinase" evidence="5">
    <location>
        <begin position="214"/>
        <end position="390"/>
    </location>
</feature>
<sequence>MPGRQRLTEKIARNAKPTVRQYQLFDSVVPGFALVIYKSGTKAFNVSYRVNGRQRRYTIGQWPAWSVVAARERAKTIRREIELDCDPLGNREAERVVPRVSDLIERYIDEHLPKLAVRNQADQISMLTKLVLPQWKNLLVREISPADVNKLLSNVAAGRHRPAKKLKRRSKPKSTPIRANRLGEILRKMFNLSVQWKMRPDNPAQGFHKRLENARERFLSLDEINRLSEALENSEDKRGADVIRLCLLTGSRLGEVRFARFEQFNLELLTWFKPATNTKQKRIHRLPISPEVADLVRRRQSVVSEDCPWLFPGDGTGKPVHEMRRYWQGILKQAEICDVLIHDLRHTFASLLVSGGASLEVIGRLLGHTQMSTTQRYAHLMESPLRESVNAVAGYVTAKPRRSTQQVVPPPPTSPIFSAPTLTANSPVPFSVPAKEAEYGDGWYSYQAPLRLERPQ</sequence>
<keyword evidence="3" id="KW-0238">DNA-binding</keyword>
<dbReference type="InterPro" id="IPR025166">
    <property type="entry name" value="Integrase_DNA_bind_dom"/>
</dbReference>
<evidence type="ECO:0000256" key="1">
    <source>
        <dbReference type="ARBA" id="ARBA00008857"/>
    </source>
</evidence>
<gene>
    <name evidence="6" type="ORF">SAMN04488518_102475</name>
</gene>
<name>A0A1I3XAI9_9HYPH</name>